<dbReference type="SUPFAM" id="SSF56601">
    <property type="entry name" value="beta-lactamase/transpeptidase-like"/>
    <property type="match status" value="1"/>
</dbReference>
<dbReference type="AlphaFoldDB" id="A0A1X7Q177"/>
<dbReference type="EMBL" id="FXBL01000004">
    <property type="protein sequence ID" value="SMH57758.1"/>
    <property type="molecule type" value="Genomic_DNA"/>
</dbReference>
<evidence type="ECO:0000259" key="1">
    <source>
        <dbReference type="Pfam" id="PF00144"/>
    </source>
</evidence>
<feature type="domain" description="Beta-lactamase-related" evidence="1">
    <location>
        <begin position="69"/>
        <end position="348"/>
    </location>
</feature>
<proteinExistence type="predicted"/>
<gene>
    <name evidence="2" type="ORF">SAMN02982922_5881</name>
</gene>
<reference evidence="3" key="1">
    <citation type="submission" date="2017-04" db="EMBL/GenBank/DDBJ databases">
        <authorList>
            <person name="Varghese N."/>
            <person name="Submissions S."/>
        </authorList>
    </citation>
    <scope>NUCLEOTIDE SEQUENCE [LARGE SCALE GENOMIC DNA]</scope>
    <source>
        <strain evidence="3">B5P</strain>
    </source>
</reference>
<protein>
    <recommendedName>
        <fullName evidence="1">Beta-lactamase-related domain-containing protein</fullName>
    </recommendedName>
</protein>
<sequence length="375" mass="40945">MNRADYIASLFTGAPQHENFGRLREFIPAAEMSASLEPYDFPDGAPIPLPSTYVYLGERRSTEDLLAETDTMALLVLENGAVRFERYAAFGGRGTRWVSMSVAKSFISAALGIAVAEGAIRSIEEPVTAYVPSLAGSAYDGVRIKDILQMSSGAGWEEDYSDPNSDINRFARVSAEGGAMADFVPTLKRATEPGSVCHYNSMDTQVLGMLLKAATGRPIADYMQEKLWHPLGMEASGHWLLDDTGMEMAYACLNATARDYAKIGELYRLGGAWQGRQVVPAAWVEASVTPDAPHLAPGVVDPLFGYGYQWWVIDGSEGEYAAIGVYNQFVYVNPARRLTIVKLSASRLYGTTNDETSYREHETIALFRAIGEIAS</sequence>
<name>A0A1X7Q177_9HYPH</name>
<dbReference type="PANTHER" id="PTHR43283:SF14">
    <property type="entry name" value="BLL8153 PROTEIN"/>
    <property type="match status" value="1"/>
</dbReference>
<dbReference type="RefSeq" id="WP_210191403.1">
    <property type="nucleotide sequence ID" value="NZ_FXBL01000004.1"/>
</dbReference>
<evidence type="ECO:0000313" key="2">
    <source>
        <dbReference type="EMBL" id="SMH57758.1"/>
    </source>
</evidence>
<dbReference type="Pfam" id="PF00144">
    <property type="entry name" value="Beta-lactamase"/>
    <property type="match status" value="1"/>
</dbReference>
<dbReference type="InterPro" id="IPR012338">
    <property type="entry name" value="Beta-lactam/transpept-like"/>
</dbReference>
<dbReference type="InterPro" id="IPR050789">
    <property type="entry name" value="Diverse_Enzym_Activities"/>
</dbReference>
<dbReference type="Proteomes" id="UP000193083">
    <property type="component" value="Unassembled WGS sequence"/>
</dbReference>
<keyword evidence="3" id="KW-1185">Reference proteome</keyword>
<dbReference type="PANTHER" id="PTHR43283">
    <property type="entry name" value="BETA-LACTAMASE-RELATED"/>
    <property type="match status" value="1"/>
</dbReference>
<evidence type="ECO:0000313" key="3">
    <source>
        <dbReference type="Proteomes" id="UP000193083"/>
    </source>
</evidence>
<dbReference type="Gene3D" id="3.40.710.10">
    <property type="entry name" value="DD-peptidase/beta-lactamase superfamily"/>
    <property type="match status" value="1"/>
</dbReference>
<dbReference type="InterPro" id="IPR001466">
    <property type="entry name" value="Beta-lactam-related"/>
</dbReference>
<organism evidence="2 3">
    <name type="scientific">Mesorhizobium australicum</name>
    <dbReference type="NCBI Taxonomy" id="536018"/>
    <lineage>
        <taxon>Bacteria</taxon>
        <taxon>Pseudomonadati</taxon>
        <taxon>Pseudomonadota</taxon>
        <taxon>Alphaproteobacteria</taxon>
        <taxon>Hyphomicrobiales</taxon>
        <taxon>Phyllobacteriaceae</taxon>
        <taxon>Mesorhizobium</taxon>
    </lineage>
</organism>
<accession>A0A1X7Q177</accession>